<sequence length="265" mass="28987">MSYPLLLVDAFIDQPFSGNPAGVCILDKEQPASWMQNVALEMNQAETAFVHKRAEGSWNLRWFTPQVEVNLCGHATLAAAHALWQHAGETAETLEFHTLSGRLTATRVGDEIQLDFPADFPQSVSTVPPALLQLLGGQPHWFGRGRDDLIAVLDSAEAVRNFVPNAEQIASFTTRGLILTTLGDEGSGLDMVSRFFAPKVGINEDPVTGSAHCLLACYWGNRLDKTHLRAQQASPRGGLLTLDWQDDRVLISGKARTMLTGDFYG</sequence>
<dbReference type="Pfam" id="PF02567">
    <property type="entry name" value="PhzC-PhzF"/>
    <property type="match status" value="1"/>
</dbReference>
<comment type="similarity">
    <text evidence="1">Belongs to the PhzF family.</text>
</comment>
<dbReference type="Gene3D" id="3.10.310.10">
    <property type="entry name" value="Diaminopimelate Epimerase, Chain A, domain 1"/>
    <property type="match status" value="2"/>
</dbReference>
<name>A0ABU1UXT9_9GAMM</name>
<gene>
    <name evidence="3" type="ORF">J2X05_002002</name>
</gene>
<dbReference type="SUPFAM" id="SSF54506">
    <property type="entry name" value="Diaminopimelate epimerase-like"/>
    <property type="match status" value="1"/>
</dbReference>
<organism evidence="3 4">
    <name type="scientific">Cellvibrio fibrivorans</name>
    <dbReference type="NCBI Taxonomy" id="126350"/>
    <lineage>
        <taxon>Bacteria</taxon>
        <taxon>Pseudomonadati</taxon>
        <taxon>Pseudomonadota</taxon>
        <taxon>Gammaproteobacteria</taxon>
        <taxon>Cellvibrionales</taxon>
        <taxon>Cellvibrionaceae</taxon>
        <taxon>Cellvibrio</taxon>
    </lineage>
</organism>
<dbReference type="PIRSF" id="PIRSF016184">
    <property type="entry name" value="PhzC_PhzF"/>
    <property type="match status" value="1"/>
</dbReference>
<dbReference type="InterPro" id="IPR003719">
    <property type="entry name" value="Phenazine_PhzF-like"/>
</dbReference>
<evidence type="ECO:0000313" key="4">
    <source>
        <dbReference type="Proteomes" id="UP001253595"/>
    </source>
</evidence>
<dbReference type="PANTHER" id="PTHR13774">
    <property type="entry name" value="PHENAZINE BIOSYNTHESIS PROTEIN"/>
    <property type="match status" value="1"/>
</dbReference>
<accession>A0ABU1UXT9</accession>
<proteinExistence type="inferred from homology"/>
<evidence type="ECO:0000256" key="2">
    <source>
        <dbReference type="ARBA" id="ARBA00023235"/>
    </source>
</evidence>
<evidence type="ECO:0000256" key="1">
    <source>
        <dbReference type="ARBA" id="ARBA00008270"/>
    </source>
</evidence>
<keyword evidence="4" id="KW-1185">Reference proteome</keyword>
<dbReference type="Proteomes" id="UP001253595">
    <property type="component" value="Unassembled WGS sequence"/>
</dbReference>
<dbReference type="RefSeq" id="WP_310071913.1">
    <property type="nucleotide sequence ID" value="NZ_JAVDVX010000003.1"/>
</dbReference>
<dbReference type="EMBL" id="JAVDVX010000003">
    <property type="protein sequence ID" value="MDR7089980.1"/>
    <property type="molecule type" value="Genomic_DNA"/>
</dbReference>
<dbReference type="NCBIfam" id="TIGR00654">
    <property type="entry name" value="PhzF_family"/>
    <property type="match status" value="1"/>
</dbReference>
<dbReference type="PANTHER" id="PTHR13774:SF17">
    <property type="entry name" value="PHENAZINE BIOSYNTHESIS-LIKE DOMAIN-CONTAINING PROTEIN"/>
    <property type="match status" value="1"/>
</dbReference>
<protein>
    <submittedName>
        <fullName evidence="3">PhzF family phenazine biosynthesis protein</fullName>
    </submittedName>
</protein>
<evidence type="ECO:0000313" key="3">
    <source>
        <dbReference type="EMBL" id="MDR7089980.1"/>
    </source>
</evidence>
<comment type="caution">
    <text evidence="3">The sequence shown here is derived from an EMBL/GenBank/DDBJ whole genome shotgun (WGS) entry which is preliminary data.</text>
</comment>
<reference evidence="3 4" key="1">
    <citation type="submission" date="2023-07" db="EMBL/GenBank/DDBJ databases">
        <title>Sorghum-associated microbial communities from plants grown in Nebraska, USA.</title>
        <authorList>
            <person name="Schachtman D."/>
        </authorList>
    </citation>
    <scope>NUCLEOTIDE SEQUENCE [LARGE SCALE GENOMIC DNA]</scope>
    <source>
        <strain evidence="3 4">BE190</strain>
    </source>
</reference>
<keyword evidence="2" id="KW-0413">Isomerase</keyword>